<name>A0ACC2Z015_9PEZI</name>
<comment type="caution">
    <text evidence="1">The sequence shown here is derived from an EMBL/GenBank/DDBJ whole genome shotgun (WGS) entry which is preliminary data.</text>
</comment>
<keyword evidence="2" id="KW-1185">Reference proteome</keyword>
<proteinExistence type="predicted"/>
<organism evidence="1 2">
    <name type="scientific">Coniosporium tulheliwenetii</name>
    <dbReference type="NCBI Taxonomy" id="3383036"/>
    <lineage>
        <taxon>Eukaryota</taxon>
        <taxon>Fungi</taxon>
        <taxon>Dikarya</taxon>
        <taxon>Ascomycota</taxon>
        <taxon>Pezizomycotina</taxon>
        <taxon>Dothideomycetes</taxon>
        <taxon>Dothideomycetes incertae sedis</taxon>
        <taxon>Coniosporium</taxon>
    </lineage>
</organism>
<evidence type="ECO:0000313" key="1">
    <source>
        <dbReference type="EMBL" id="KAJ9641044.1"/>
    </source>
</evidence>
<evidence type="ECO:0000313" key="2">
    <source>
        <dbReference type="Proteomes" id="UP001172680"/>
    </source>
</evidence>
<gene>
    <name evidence="1" type="ORF">H2199_005712</name>
</gene>
<dbReference type="Proteomes" id="UP001172680">
    <property type="component" value="Unassembled WGS sequence"/>
</dbReference>
<protein>
    <submittedName>
        <fullName evidence="1">Uncharacterized protein</fullName>
    </submittedName>
</protein>
<reference evidence="1" key="1">
    <citation type="submission" date="2022-10" db="EMBL/GenBank/DDBJ databases">
        <title>Culturing micro-colonial fungi from biological soil crusts in the Mojave desert and describing Neophaeococcomyces mojavensis, and introducing the new genera and species Taxawa tesnikishii.</title>
        <authorList>
            <person name="Kurbessoian T."/>
            <person name="Stajich J.E."/>
        </authorList>
    </citation>
    <scope>NUCLEOTIDE SEQUENCE</scope>
    <source>
        <strain evidence="1">JES_115</strain>
    </source>
</reference>
<accession>A0ACC2Z015</accession>
<sequence>MSLHDIVHASQPEGPHGPPPGPSKLPVRSWRKKYRKMRMRFEAQMNESNALFKDEHKALALARRLQEQNDQLLDLLLDINSSARLPPHQRIDLRSPSPSASAVPSLEPDDEADPTAIQHALSAARSQLTAGAMTPPTSRTSRRPSPRVSPSPTPANPNPPLHNPAHATPPGYFSPTHEDEYLSTLDSILDAHPSALDLDADPALVTRLLSRPAAASIPGDKDLQLRNPDSVYNWLRRNQPSVFLQDRDTKDLVSNIDAGSEKSGPAHTHKAPPAHRATKRGAPRDVTSTPQQKSEQEALDEEIGFVGEAAVGAGSAKRKKGEDDASYRPKGGIVGQRRGRGRMGRR</sequence>
<dbReference type="EMBL" id="JAPDRP010000016">
    <property type="protein sequence ID" value="KAJ9641044.1"/>
    <property type="molecule type" value="Genomic_DNA"/>
</dbReference>